<dbReference type="Proteomes" id="UP000811844">
    <property type="component" value="Unassembled WGS sequence"/>
</dbReference>
<dbReference type="Gene3D" id="3.20.20.210">
    <property type="match status" value="1"/>
</dbReference>
<comment type="caution">
    <text evidence="2">The sequence shown here is derived from an EMBL/GenBank/DDBJ whole genome shotgun (WGS) entry which is preliminary data.</text>
</comment>
<dbReference type="Pfam" id="PF01717">
    <property type="entry name" value="Meth_synt_2"/>
    <property type="match status" value="1"/>
</dbReference>
<dbReference type="InterPro" id="IPR038071">
    <property type="entry name" value="UROD/MetE-like_sf"/>
</dbReference>
<sequence>MGWPLPKIFGSNIIVHAALNRHCSMLISSLQAMTFEWRTYAPSLMNKPLKGILTGLVIILYWLFAREDIYSPNISQVVDIINRI</sequence>
<gene>
    <name evidence="2" type="ORF">G3R48_11075</name>
</gene>
<dbReference type="EMBL" id="JAAIKR010000010">
    <property type="protein sequence ID" value="MBR9728517.1"/>
    <property type="molecule type" value="Genomic_DNA"/>
</dbReference>
<keyword evidence="3" id="KW-1185">Reference proteome</keyword>
<feature type="domain" description="Cobalamin-independent methionine synthase MetE C-terminal/archaeal" evidence="1">
    <location>
        <begin position="28"/>
        <end position="71"/>
    </location>
</feature>
<dbReference type="InterPro" id="IPR002629">
    <property type="entry name" value="Met_Synth_C/arc"/>
</dbReference>
<organism evidence="2 3">
    <name type="scientific">Shewanella intestini</name>
    <dbReference type="NCBI Taxonomy" id="2017544"/>
    <lineage>
        <taxon>Bacteria</taxon>
        <taxon>Pseudomonadati</taxon>
        <taxon>Pseudomonadota</taxon>
        <taxon>Gammaproteobacteria</taxon>
        <taxon>Alteromonadales</taxon>
        <taxon>Shewanellaceae</taxon>
        <taxon>Shewanella</taxon>
    </lineage>
</organism>
<name>A0ABS5I3B1_9GAMM</name>
<accession>A0ABS5I3B1</accession>
<evidence type="ECO:0000259" key="1">
    <source>
        <dbReference type="Pfam" id="PF01717"/>
    </source>
</evidence>
<dbReference type="RefSeq" id="WP_153664073.1">
    <property type="nucleotide sequence ID" value="NZ_JAAIKR010000010.1"/>
</dbReference>
<reference evidence="2 3" key="1">
    <citation type="submission" date="2020-02" db="EMBL/GenBank/DDBJ databases">
        <title>Shewanella WXL01 sp. nov., a marine bacterium isolated from green algae in Luhuitou Fringing Reef (Northern South China Sea).</title>
        <authorList>
            <person name="Wang X."/>
        </authorList>
    </citation>
    <scope>NUCLEOTIDE SEQUENCE [LARGE SCALE GENOMIC DNA]</scope>
    <source>
        <strain evidence="2 3">MCCC 1A01895</strain>
    </source>
</reference>
<evidence type="ECO:0000313" key="2">
    <source>
        <dbReference type="EMBL" id="MBR9728517.1"/>
    </source>
</evidence>
<dbReference type="SUPFAM" id="SSF51726">
    <property type="entry name" value="UROD/MetE-like"/>
    <property type="match status" value="1"/>
</dbReference>
<evidence type="ECO:0000313" key="3">
    <source>
        <dbReference type="Proteomes" id="UP000811844"/>
    </source>
</evidence>
<proteinExistence type="predicted"/>
<protein>
    <recommendedName>
        <fullName evidence="1">Cobalamin-independent methionine synthase MetE C-terminal/archaeal domain-containing protein</fullName>
    </recommendedName>
</protein>